<accession>A0AAF0J184</accession>
<evidence type="ECO:0000256" key="3">
    <source>
        <dbReference type="ARBA" id="ARBA00022840"/>
    </source>
</evidence>
<evidence type="ECO:0000259" key="5">
    <source>
        <dbReference type="PROSITE" id="PS51192"/>
    </source>
</evidence>
<feature type="compositionally biased region" description="Polar residues" evidence="4">
    <location>
        <begin position="28"/>
        <end position="41"/>
    </location>
</feature>
<dbReference type="GO" id="GO:0005524">
    <property type="term" value="F:ATP binding"/>
    <property type="evidence" value="ECO:0007669"/>
    <property type="project" value="UniProtKB-KW"/>
</dbReference>
<dbReference type="Gene3D" id="3.40.50.300">
    <property type="entry name" value="P-loop containing nucleotide triphosphate hydrolases"/>
    <property type="match status" value="1"/>
</dbReference>
<evidence type="ECO:0000313" key="7">
    <source>
        <dbReference type="EMBL" id="WFD25791.1"/>
    </source>
</evidence>
<dbReference type="GO" id="GO:0006281">
    <property type="term" value="P:DNA repair"/>
    <property type="evidence" value="ECO:0007669"/>
    <property type="project" value="TreeGrafter"/>
</dbReference>
<feature type="region of interest" description="Disordered" evidence="4">
    <location>
        <begin position="1"/>
        <end position="121"/>
    </location>
</feature>
<dbReference type="InterPro" id="IPR049730">
    <property type="entry name" value="SNF2/RAD54-like_C"/>
</dbReference>
<keyword evidence="2" id="KW-0378">Hydrolase</keyword>
<evidence type="ECO:0000256" key="2">
    <source>
        <dbReference type="ARBA" id="ARBA00022801"/>
    </source>
</evidence>
<proteinExistence type="predicted"/>
<evidence type="ECO:0000259" key="6">
    <source>
        <dbReference type="PROSITE" id="PS51194"/>
    </source>
</evidence>
<keyword evidence="1" id="KW-0547">Nucleotide-binding</keyword>
<dbReference type="Proteomes" id="UP001213623">
    <property type="component" value="Chromosome 1"/>
</dbReference>
<dbReference type="EMBL" id="CP119892">
    <property type="protein sequence ID" value="WFD25791.1"/>
    <property type="molecule type" value="Genomic_DNA"/>
</dbReference>
<name>A0AAF0J184_9BASI</name>
<dbReference type="CDD" id="cd18008">
    <property type="entry name" value="DEXDc_SHPRH-like"/>
    <property type="match status" value="1"/>
</dbReference>
<dbReference type="PROSITE" id="PS51194">
    <property type="entry name" value="HELICASE_CTER"/>
    <property type="match status" value="1"/>
</dbReference>
<dbReference type="InterPro" id="IPR027417">
    <property type="entry name" value="P-loop_NTPase"/>
</dbReference>
<dbReference type="GO" id="GO:0008094">
    <property type="term" value="F:ATP-dependent activity, acting on DNA"/>
    <property type="evidence" value="ECO:0007669"/>
    <property type="project" value="TreeGrafter"/>
</dbReference>
<feature type="domain" description="Helicase C-terminal" evidence="6">
    <location>
        <begin position="623"/>
        <end position="782"/>
    </location>
</feature>
<dbReference type="Gene3D" id="3.40.50.10810">
    <property type="entry name" value="Tandem AAA-ATPase domain"/>
    <property type="match status" value="2"/>
</dbReference>
<reference evidence="7" key="1">
    <citation type="submission" date="2023-03" db="EMBL/GenBank/DDBJ databases">
        <title>Mating type loci evolution in Malassezia.</title>
        <authorList>
            <person name="Coelho M.A."/>
        </authorList>
    </citation>
    <scope>NUCLEOTIDE SEQUENCE</scope>
    <source>
        <strain evidence="7">CBS 9557</strain>
    </source>
</reference>
<dbReference type="GO" id="GO:0016787">
    <property type="term" value="F:hydrolase activity"/>
    <property type="evidence" value="ECO:0007669"/>
    <property type="project" value="UniProtKB-KW"/>
</dbReference>
<dbReference type="CDD" id="cd18793">
    <property type="entry name" value="SF2_C_SNF"/>
    <property type="match status" value="1"/>
</dbReference>
<gene>
    <name evidence="7" type="ORF">MNAN1_000757</name>
</gene>
<dbReference type="Pfam" id="PF00271">
    <property type="entry name" value="Helicase_C"/>
    <property type="match status" value="1"/>
</dbReference>
<feature type="domain" description="Helicase ATP-binding" evidence="5">
    <location>
        <begin position="167"/>
        <end position="420"/>
    </location>
</feature>
<evidence type="ECO:0000256" key="1">
    <source>
        <dbReference type="ARBA" id="ARBA00022741"/>
    </source>
</evidence>
<sequence>MESMRQRLLAQQLGLQSPQSNRQKEAENNPSTPKQEQNVPSIQPWRSEPRVKMMPFSSTPVTPERKAWGTPAGSHTSAALARRGFPMSPGTPRTPTTPSKYYTSAAGSSTPLQSGHVSAADRDKQIQSMLSGMVTVMEKVDLNRSRVPGMECMLLPHQVQGVDWMRRREHGAAKGGILADDMGLGKTVQMIALMMYHRNLKDLQGDADDASSNVAQTYRDELLEEHRQKVWDSGTSTSLIVAPLAVIEQWKQECLDKTGHRLKVLVHHGAQRAKCADEFKKVDVVITTYATAAMEHDSYLEAIQALPPKPTARRRKARAPSQEAVEPDSASSSEDQALSAPPKPTKEKATRKIRPYPLYEMKWLRVVLDEAQNIKNYRAKSSLACFQLSFHAASRWCISGTPLQNNALEIFSLIHFLRIPPFDDLKHFQDKISEPLKSTKQSRIDVGLQRLSVVLQTIMLRRTKDAEYQGKRLLELPPRSVEILSRDFVSSQERDFYRELEQRVQAHFKGKKEAPVSYMGVLLMLLRLRQACNHPILVTGRTIVPSQNEPASASTTREPDDDEELAALLSGLSVKARHCERCQVPLESVHNDTLFCTGCAAQREREIQSGLTWEGAYSSKLRMITDLLKKFDKDTRDDKTIIFSQFTSFLDLLEPILDSQGYTFVRYDGSMRQAARQDALKHIRSDPGTKIILISFKAGSTGLNLTCCNRVILCDLWWNPQIEEQAFDRAHRLGQVKHVYIYKLSIAGTVEQRILALQEKKRELARAALEGKAITKNANTLDQQDLRFLFQGDL</sequence>
<dbReference type="PANTHER" id="PTHR45626">
    <property type="entry name" value="TRANSCRIPTION TERMINATION FACTOR 2-RELATED"/>
    <property type="match status" value="1"/>
</dbReference>
<dbReference type="SMART" id="SM00490">
    <property type="entry name" value="HELICc"/>
    <property type="match status" value="1"/>
</dbReference>
<dbReference type="AlphaFoldDB" id="A0AAF0J184"/>
<keyword evidence="3" id="KW-0067">ATP-binding</keyword>
<organism evidence="7 8">
    <name type="scientific">Malassezia nana</name>
    <dbReference type="NCBI Taxonomy" id="180528"/>
    <lineage>
        <taxon>Eukaryota</taxon>
        <taxon>Fungi</taxon>
        <taxon>Dikarya</taxon>
        <taxon>Basidiomycota</taxon>
        <taxon>Ustilaginomycotina</taxon>
        <taxon>Malasseziomycetes</taxon>
        <taxon>Malasseziales</taxon>
        <taxon>Malasseziaceae</taxon>
        <taxon>Malassezia</taxon>
    </lineage>
</organism>
<keyword evidence="8" id="KW-1185">Reference proteome</keyword>
<feature type="compositionally biased region" description="Polar residues" evidence="4">
    <location>
        <begin position="99"/>
        <end position="116"/>
    </location>
</feature>
<feature type="compositionally biased region" description="Low complexity" evidence="4">
    <location>
        <begin position="1"/>
        <end position="16"/>
    </location>
</feature>
<dbReference type="GO" id="GO:0005634">
    <property type="term" value="C:nucleus"/>
    <property type="evidence" value="ECO:0007669"/>
    <property type="project" value="TreeGrafter"/>
</dbReference>
<dbReference type="InterPro" id="IPR001650">
    <property type="entry name" value="Helicase_C-like"/>
</dbReference>
<dbReference type="Pfam" id="PF00176">
    <property type="entry name" value="SNF2-rel_dom"/>
    <property type="match status" value="1"/>
</dbReference>
<dbReference type="PROSITE" id="PS51192">
    <property type="entry name" value="HELICASE_ATP_BIND_1"/>
    <property type="match status" value="1"/>
</dbReference>
<protein>
    <submittedName>
        <fullName evidence="7">Uncharacterized protein</fullName>
    </submittedName>
</protein>
<dbReference type="SUPFAM" id="SSF52540">
    <property type="entry name" value="P-loop containing nucleoside triphosphate hydrolases"/>
    <property type="match status" value="2"/>
</dbReference>
<dbReference type="PANTHER" id="PTHR45626:SF14">
    <property type="entry name" value="ATP-DEPENDENT DNA HELICASE (EUROFUNG)"/>
    <property type="match status" value="1"/>
</dbReference>
<evidence type="ECO:0000313" key="8">
    <source>
        <dbReference type="Proteomes" id="UP001213623"/>
    </source>
</evidence>
<dbReference type="InterPro" id="IPR038718">
    <property type="entry name" value="SNF2-like_sf"/>
</dbReference>
<evidence type="ECO:0000256" key="4">
    <source>
        <dbReference type="SAM" id="MobiDB-lite"/>
    </source>
</evidence>
<feature type="region of interest" description="Disordered" evidence="4">
    <location>
        <begin position="305"/>
        <end position="351"/>
    </location>
</feature>
<dbReference type="InterPro" id="IPR050628">
    <property type="entry name" value="SNF2_RAD54_helicase_TF"/>
</dbReference>
<dbReference type="InterPro" id="IPR000330">
    <property type="entry name" value="SNF2_N"/>
</dbReference>
<dbReference type="InterPro" id="IPR014001">
    <property type="entry name" value="Helicase_ATP-bd"/>
</dbReference>
<dbReference type="SMART" id="SM00487">
    <property type="entry name" value="DEXDc"/>
    <property type="match status" value="1"/>
</dbReference>